<comment type="caution">
    <text evidence="2">The sequence shown here is derived from an EMBL/GenBank/DDBJ whole genome shotgun (WGS) entry which is preliminary data.</text>
</comment>
<feature type="chain" id="PRO_5032744928" evidence="1">
    <location>
        <begin position="20"/>
        <end position="248"/>
    </location>
</feature>
<dbReference type="EMBL" id="CAJNNV010030339">
    <property type="protein sequence ID" value="CAE8632208.1"/>
    <property type="molecule type" value="Genomic_DNA"/>
</dbReference>
<accession>A0A813H3E5</accession>
<gene>
    <name evidence="2" type="ORF">PGLA1383_LOCUS48189</name>
</gene>
<proteinExistence type="predicted"/>
<evidence type="ECO:0000313" key="2">
    <source>
        <dbReference type="EMBL" id="CAE8632208.1"/>
    </source>
</evidence>
<sequence length="248" mass="26720">MGKWILFVGAMYLRSTASGCPAPGQPSSEKHCFAESRAGATTDGVRARETVGAFRVMAPGTLSWVVAGSSSSRTHEYLLGVARVVHAGMLQVIMDLEESFRSNQRCAGPVQVVEGPPGRSVVRHYYLAASGAASISSTNADFSASSYGVHSTLLGLAEECSPALVGILCIIETYRIYHVGATQLIISLRSRGWTLDVCSDKPTKDFQAWRPSSACSRRRAFDRAVSELLSRQVPSIRANLVWISEHLG</sequence>
<name>A0A813H3E5_POLGL</name>
<feature type="signal peptide" evidence="1">
    <location>
        <begin position="1"/>
        <end position="19"/>
    </location>
</feature>
<organism evidence="2 3">
    <name type="scientific">Polarella glacialis</name>
    <name type="common">Dinoflagellate</name>
    <dbReference type="NCBI Taxonomy" id="89957"/>
    <lineage>
        <taxon>Eukaryota</taxon>
        <taxon>Sar</taxon>
        <taxon>Alveolata</taxon>
        <taxon>Dinophyceae</taxon>
        <taxon>Suessiales</taxon>
        <taxon>Suessiaceae</taxon>
        <taxon>Polarella</taxon>
    </lineage>
</organism>
<protein>
    <submittedName>
        <fullName evidence="2">Uncharacterized protein</fullName>
    </submittedName>
</protein>
<evidence type="ECO:0000313" key="3">
    <source>
        <dbReference type="Proteomes" id="UP000654075"/>
    </source>
</evidence>
<keyword evidence="3" id="KW-1185">Reference proteome</keyword>
<dbReference type="AlphaFoldDB" id="A0A813H3E5"/>
<keyword evidence="1" id="KW-0732">Signal</keyword>
<dbReference type="Proteomes" id="UP000654075">
    <property type="component" value="Unassembled WGS sequence"/>
</dbReference>
<reference evidence="2" key="1">
    <citation type="submission" date="2021-02" db="EMBL/GenBank/DDBJ databases">
        <authorList>
            <person name="Dougan E. K."/>
            <person name="Rhodes N."/>
            <person name="Thang M."/>
            <person name="Chan C."/>
        </authorList>
    </citation>
    <scope>NUCLEOTIDE SEQUENCE</scope>
</reference>
<evidence type="ECO:0000256" key="1">
    <source>
        <dbReference type="SAM" id="SignalP"/>
    </source>
</evidence>